<evidence type="ECO:0000256" key="9">
    <source>
        <dbReference type="ARBA" id="ARBA00073635"/>
    </source>
</evidence>
<dbReference type="PANTHER" id="PTHR10953">
    <property type="entry name" value="UBIQUITIN-ACTIVATING ENZYME E1"/>
    <property type="match status" value="1"/>
</dbReference>
<protein>
    <recommendedName>
        <fullName evidence="9">Molybdopterin-synthase adenylyltransferase</fullName>
        <ecNumber evidence="8">2.7.7.80</ecNumber>
    </recommendedName>
    <alternativeName>
        <fullName evidence="12">MoaD protein adenylase</fullName>
    </alternativeName>
    <alternativeName>
        <fullName evidence="10">Molybdopterin-converting factor subunit 1 adenylase</fullName>
    </alternativeName>
    <alternativeName>
        <fullName evidence="11">Sulfur carrier protein MoaD adenylyltransferase</fullName>
    </alternativeName>
</protein>
<comment type="caution">
    <text evidence="14">The sequence shown here is derived from an EMBL/GenBank/DDBJ whole genome shotgun (WGS) entry which is preliminary data.</text>
</comment>
<reference evidence="15" key="1">
    <citation type="submission" date="2018-05" db="EMBL/GenBank/DDBJ databases">
        <authorList>
            <person name="Nie L."/>
        </authorList>
    </citation>
    <scope>NUCLEOTIDE SEQUENCE [LARGE SCALE GENOMIC DNA]</scope>
    <source>
        <strain evidence="15">NL</strain>
    </source>
</reference>
<sequence>MLTPDERHRYRRHLQLPEIGEAGQLKLRAARVLVVGAGGLGCPVLQYLAAAGVGTLGLADADQVELSNLQRQILYGPADLGQPKAATAAREVQRLNPLVRCEVHAVRVSLANVLELVAAYDLVVDASDNFPTRYLLNDTCVLLGKPLVSGAIYKFEGQVSVFNYRGGPTYRCLFPEPPGAAEAPNCDATGVLGVLPGLIGTVQASEALKVVLDLGEVLSGRLWVLDALTMQTRTLRFARHPERSLITTDTANPADYHDPGCAAPPTNGITAAELRAWLHSPTPPFLLDVREPAEFEAQHLPGARLLPLGQLAAGVAALPREQPVVVYCRSGARSRRAIQQLQTEFGFRNLQNLEGGLLAWTEA</sequence>
<dbReference type="OrthoDB" id="9804286at2"/>
<dbReference type="RefSeq" id="WP_111477204.1">
    <property type="nucleotide sequence ID" value="NZ_QHKM01000001.1"/>
</dbReference>
<evidence type="ECO:0000256" key="6">
    <source>
        <dbReference type="ARBA" id="ARBA00055169"/>
    </source>
</evidence>
<feature type="domain" description="Rhodanese" evidence="13">
    <location>
        <begin position="286"/>
        <end position="362"/>
    </location>
</feature>
<evidence type="ECO:0000256" key="2">
    <source>
        <dbReference type="ARBA" id="ARBA00022679"/>
    </source>
</evidence>
<evidence type="ECO:0000256" key="8">
    <source>
        <dbReference type="ARBA" id="ARBA00066884"/>
    </source>
</evidence>
<evidence type="ECO:0000313" key="14">
    <source>
        <dbReference type="EMBL" id="RAK70454.1"/>
    </source>
</evidence>
<dbReference type="PROSITE" id="PS50206">
    <property type="entry name" value="RHODANESE_3"/>
    <property type="match status" value="1"/>
</dbReference>
<dbReference type="GO" id="GO:0005524">
    <property type="term" value="F:ATP binding"/>
    <property type="evidence" value="ECO:0007669"/>
    <property type="project" value="UniProtKB-KW"/>
</dbReference>
<keyword evidence="15" id="KW-1185">Reference proteome</keyword>
<dbReference type="InterPro" id="IPR045886">
    <property type="entry name" value="ThiF/MoeB/HesA"/>
</dbReference>
<dbReference type="CDD" id="cd00757">
    <property type="entry name" value="ThiF_MoeB_HesA_family"/>
    <property type="match status" value="1"/>
</dbReference>
<dbReference type="InterPro" id="IPR035985">
    <property type="entry name" value="Ubiquitin-activating_enz"/>
</dbReference>
<name>A0A328BX71_9BACT</name>
<dbReference type="Gene3D" id="3.40.250.10">
    <property type="entry name" value="Rhodanese-like domain"/>
    <property type="match status" value="1"/>
</dbReference>
<evidence type="ECO:0000256" key="4">
    <source>
        <dbReference type="ARBA" id="ARBA00022840"/>
    </source>
</evidence>
<dbReference type="InterPro" id="IPR001763">
    <property type="entry name" value="Rhodanese-like_dom"/>
</dbReference>
<dbReference type="GO" id="GO:0008641">
    <property type="term" value="F:ubiquitin-like modifier activating enzyme activity"/>
    <property type="evidence" value="ECO:0007669"/>
    <property type="project" value="InterPro"/>
</dbReference>
<dbReference type="InterPro" id="IPR000594">
    <property type="entry name" value="ThiF_NAD_FAD-bd"/>
</dbReference>
<dbReference type="CDD" id="cd00158">
    <property type="entry name" value="RHOD"/>
    <property type="match status" value="1"/>
</dbReference>
<evidence type="ECO:0000256" key="1">
    <source>
        <dbReference type="ARBA" id="ARBA00009919"/>
    </source>
</evidence>
<evidence type="ECO:0000256" key="5">
    <source>
        <dbReference type="ARBA" id="ARBA00052218"/>
    </source>
</evidence>
<dbReference type="GO" id="GO:0005829">
    <property type="term" value="C:cytosol"/>
    <property type="evidence" value="ECO:0007669"/>
    <property type="project" value="TreeGrafter"/>
</dbReference>
<dbReference type="Pfam" id="PF00899">
    <property type="entry name" value="ThiF"/>
    <property type="match status" value="1"/>
</dbReference>
<keyword evidence="3" id="KW-0547">Nucleotide-binding</keyword>
<comment type="function">
    <text evidence="6">Catalyzes the adenylation by ATP of the carboxyl group of the C-terminal glycine of sulfur carrier protein MoaD.</text>
</comment>
<dbReference type="AlphaFoldDB" id="A0A328BX71"/>
<dbReference type="InterPro" id="IPR036873">
    <property type="entry name" value="Rhodanese-like_dom_sf"/>
</dbReference>
<keyword evidence="4" id="KW-0067">ATP-binding</keyword>
<dbReference type="GO" id="GO:0008146">
    <property type="term" value="F:sulfotransferase activity"/>
    <property type="evidence" value="ECO:0007669"/>
    <property type="project" value="TreeGrafter"/>
</dbReference>
<comment type="catalytic activity">
    <reaction evidence="5">
        <text>[molybdopterin-synthase sulfur-carrier protein]-C-terminal Gly-Gly + ATP + H(+) = [molybdopterin-synthase sulfur-carrier protein]-C-terminal Gly-Gly-AMP + diphosphate</text>
        <dbReference type="Rhea" id="RHEA:43616"/>
        <dbReference type="Rhea" id="RHEA-COMP:12159"/>
        <dbReference type="Rhea" id="RHEA-COMP:12202"/>
        <dbReference type="ChEBI" id="CHEBI:15378"/>
        <dbReference type="ChEBI" id="CHEBI:30616"/>
        <dbReference type="ChEBI" id="CHEBI:33019"/>
        <dbReference type="ChEBI" id="CHEBI:90618"/>
        <dbReference type="ChEBI" id="CHEBI:90778"/>
        <dbReference type="EC" id="2.7.7.80"/>
    </reaction>
</comment>
<dbReference type="Pfam" id="PF00581">
    <property type="entry name" value="Rhodanese"/>
    <property type="match status" value="1"/>
</dbReference>
<evidence type="ECO:0000256" key="11">
    <source>
        <dbReference type="ARBA" id="ARBA00075328"/>
    </source>
</evidence>
<dbReference type="Proteomes" id="UP000248553">
    <property type="component" value="Unassembled WGS sequence"/>
</dbReference>
<dbReference type="PANTHER" id="PTHR10953:SF102">
    <property type="entry name" value="ADENYLYLTRANSFERASE AND SULFURTRANSFERASE MOCS3"/>
    <property type="match status" value="1"/>
</dbReference>
<dbReference type="GO" id="GO:0061605">
    <property type="term" value="F:molybdopterin-synthase adenylyltransferase activity"/>
    <property type="evidence" value="ECO:0007669"/>
    <property type="project" value="UniProtKB-EC"/>
</dbReference>
<proteinExistence type="inferred from homology"/>
<dbReference type="NCBIfam" id="NF004281">
    <property type="entry name" value="PRK05690.1"/>
    <property type="match status" value="1"/>
</dbReference>
<dbReference type="EC" id="2.7.7.80" evidence="8"/>
<evidence type="ECO:0000313" key="15">
    <source>
        <dbReference type="Proteomes" id="UP000248553"/>
    </source>
</evidence>
<evidence type="ECO:0000256" key="12">
    <source>
        <dbReference type="ARBA" id="ARBA00078531"/>
    </source>
</evidence>
<organism evidence="14 15">
    <name type="scientific">Hymenobacter edaphi</name>
    <dbReference type="NCBI Taxonomy" id="2211146"/>
    <lineage>
        <taxon>Bacteria</taxon>
        <taxon>Pseudomonadati</taxon>
        <taxon>Bacteroidota</taxon>
        <taxon>Cytophagia</taxon>
        <taxon>Cytophagales</taxon>
        <taxon>Hymenobacteraceae</taxon>
        <taxon>Hymenobacter</taxon>
    </lineage>
</organism>
<keyword evidence="2" id="KW-0808">Transferase</keyword>
<evidence type="ECO:0000256" key="7">
    <source>
        <dbReference type="ARBA" id="ARBA00063809"/>
    </source>
</evidence>
<dbReference type="Gene3D" id="3.40.50.720">
    <property type="entry name" value="NAD(P)-binding Rossmann-like Domain"/>
    <property type="match status" value="1"/>
</dbReference>
<dbReference type="EMBL" id="QHKM01000001">
    <property type="protein sequence ID" value="RAK70454.1"/>
    <property type="molecule type" value="Genomic_DNA"/>
</dbReference>
<dbReference type="GO" id="GO:0004792">
    <property type="term" value="F:thiosulfate-cyanide sulfurtransferase activity"/>
    <property type="evidence" value="ECO:0007669"/>
    <property type="project" value="TreeGrafter"/>
</dbReference>
<evidence type="ECO:0000256" key="10">
    <source>
        <dbReference type="ARBA" id="ARBA00075110"/>
    </source>
</evidence>
<gene>
    <name evidence="14" type="ORF">DLM85_06370</name>
</gene>
<dbReference type="FunFam" id="3.40.50.720:FF:000033">
    <property type="entry name" value="Adenylyltransferase and sulfurtransferase MOCS3"/>
    <property type="match status" value="1"/>
</dbReference>
<dbReference type="SMART" id="SM00450">
    <property type="entry name" value="RHOD"/>
    <property type="match status" value="1"/>
</dbReference>
<dbReference type="SUPFAM" id="SSF69572">
    <property type="entry name" value="Activating enzymes of the ubiquitin-like proteins"/>
    <property type="match status" value="1"/>
</dbReference>
<evidence type="ECO:0000259" key="13">
    <source>
        <dbReference type="PROSITE" id="PS50206"/>
    </source>
</evidence>
<evidence type="ECO:0000256" key="3">
    <source>
        <dbReference type="ARBA" id="ARBA00022741"/>
    </source>
</evidence>
<accession>A0A328BX71</accession>
<comment type="subunit">
    <text evidence="7">Homodimer. Forms a stable heterotetrameric complex of 2 MoeB and 2 MoaD during adenylation of MoaD.</text>
</comment>
<comment type="similarity">
    <text evidence="1">Belongs to the HesA/MoeB/ThiF family.</text>
</comment>